<organism evidence="1 2">
    <name type="scientific">Syntrophotalea acetylenivorans</name>
    <dbReference type="NCBI Taxonomy" id="1842532"/>
    <lineage>
        <taxon>Bacteria</taxon>
        <taxon>Pseudomonadati</taxon>
        <taxon>Thermodesulfobacteriota</taxon>
        <taxon>Desulfuromonadia</taxon>
        <taxon>Desulfuromonadales</taxon>
        <taxon>Syntrophotaleaceae</taxon>
        <taxon>Syntrophotalea</taxon>
    </lineage>
</organism>
<dbReference type="AlphaFoldDB" id="A0A1L3GPZ2"/>
<reference evidence="1 2" key="1">
    <citation type="journal article" date="2017" name="Genome Announc.">
        <title>Complete Genome Sequences of Two Acetylene-Fermenting Pelobacter acetylenicus Strains.</title>
        <authorList>
            <person name="Sutton J.M."/>
            <person name="Baesman S.M."/>
            <person name="Fierst J.L."/>
            <person name="Poret-Peterson A.T."/>
            <person name="Oremland R.S."/>
            <person name="Dunlap D.S."/>
            <person name="Akob D.M."/>
        </authorList>
    </citation>
    <scope>NUCLEOTIDE SEQUENCE [LARGE SCALE GENOMIC DNA]</scope>
    <source>
        <strain evidence="1 2">SFB93</strain>
    </source>
</reference>
<accession>A0A1L3GPZ2</accession>
<dbReference type="EMBL" id="CP015519">
    <property type="protein sequence ID" value="APG27997.1"/>
    <property type="molecule type" value="Genomic_DNA"/>
</dbReference>
<dbReference type="RefSeq" id="WP_072283958.1">
    <property type="nucleotide sequence ID" value="NZ_CP015519.1"/>
</dbReference>
<dbReference type="Proteomes" id="UP000182517">
    <property type="component" value="Chromosome"/>
</dbReference>
<dbReference type="Pfam" id="PF19027">
    <property type="entry name" value="DUF5752"/>
    <property type="match status" value="1"/>
</dbReference>
<sequence>MSERATDPAEATPFAVRDCALISLATGLKAQNLREFCDILQRIPLESIEHHLWGRLLQPRFDEPEYNNDFASWAYHGLHDKTLAERLSMVLPTDFADQEALRQELVEVLEERLDQCEMVPWAKNDQQFHFLRSQIVVFDSGLRFAQPVDLIPYLAHLSTGSVYYHFIDARNRTAERCDDFSAWLASFGAEYQPLRERLCGVDPYFASLQSLRQIVTDLFQTFFEEAVQ</sequence>
<gene>
    <name evidence="1" type="ORF">A7E78_09190</name>
</gene>
<dbReference type="InterPro" id="IPR044036">
    <property type="entry name" value="DUF5752"/>
</dbReference>
<dbReference type="KEGG" id="pef:A7E78_09190"/>
<dbReference type="STRING" id="1842532.A7E78_09190"/>
<dbReference type="OrthoDB" id="264053at2"/>
<protein>
    <submittedName>
        <fullName evidence="1">Uncharacterized protein</fullName>
    </submittedName>
</protein>
<name>A0A1L3GPZ2_9BACT</name>
<evidence type="ECO:0000313" key="1">
    <source>
        <dbReference type="EMBL" id="APG27997.1"/>
    </source>
</evidence>
<proteinExistence type="predicted"/>
<evidence type="ECO:0000313" key="2">
    <source>
        <dbReference type="Proteomes" id="UP000182517"/>
    </source>
</evidence>
<keyword evidence="2" id="KW-1185">Reference proteome</keyword>